<organism evidence="2 3">
    <name type="scientific">Urochloa decumbens</name>
    <dbReference type="NCBI Taxonomy" id="240449"/>
    <lineage>
        <taxon>Eukaryota</taxon>
        <taxon>Viridiplantae</taxon>
        <taxon>Streptophyta</taxon>
        <taxon>Embryophyta</taxon>
        <taxon>Tracheophyta</taxon>
        <taxon>Spermatophyta</taxon>
        <taxon>Magnoliopsida</taxon>
        <taxon>Liliopsida</taxon>
        <taxon>Poales</taxon>
        <taxon>Poaceae</taxon>
        <taxon>PACMAD clade</taxon>
        <taxon>Panicoideae</taxon>
        <taxon>Panicodae</taxon>
        <taxon>Paniceae</taxon>
        <taxon>Melinidinae</taxon>
        <taxon>Urochloa</taxon>
    </lineage>
</organism>
<protein>
    <submittedName>
        <fullName evidence="2">Uncharacterized protein</fullName>
    </submittedName>
</protein>
<gene>
    <name evidence="2" type="ORF">URODEC1_LOCUS15907</name>
</gene>
<evidence type="ECO:0000313" key="2">
    <source>
        <dbReference type="EMBL" id="CAL4912939.1"/>
    </source>
</evidence>
<proteinExistence type="predicted"/>
<accession>A0ABC8WPV7</accession>
<evidence type="ECO:0000256" key="1">
    <source>
        <dbReference type="SAM" id="SignalP"/>
    </source>
</evidence>
<reference evidence="2 3" key="2">
    <citation type="submission" date="2024-10" db="EMBL/GenBank/DDBJ databases">
        <authorList>
            <person name="Ryan C."/>
        </authorList>
    </citation>
    <scope>NUCLEOTIDE SEQUENCE [LARGE SCALE GENOMIC DNA]</scope>
</reference>
<sequence>MNTRNNIRGGLVSMTMVVIMLFFLVASPAQCRTHHELANVGTARNHAYGLTNTSDSITRLGEDERKVALVFCAKVQCEPKHLCYCCMTEKPEPLCYDTLGERRAVCPSCNPTCPP</sequence>
<keyword evidence="1" id="KW-0732">Signal</keyword>
<feature type="signal peptide" evidence="1">
    <location>
        <begin position="1"/>
        <end position="31"/>
    </location>
</feature>
<dbReference type="AlphaFoldDB" id="A0ABC8WPV7"/>
<dbReference type="EMBL" id="OZ075123">
    <property type="protein sequence ID" value="CAL4912939.1"/>
    <property type="molecule type" value="Genomic_DNA"/>
</dbReference>
<evidence type="ECO:0000313" key="3">
    <source>
        <dbReference type="Proteomes" id="UP001497457"/>
    </source>
</evidence>
<feature type="chain" id="PRO_5044754583" evidence="1">
    <location>
        <begin position="32"/>
        <end position="115"/>
    </location>
</feature>
<dbReference type="Proteomes" id="UP001497457">
    <property type="component" value="Chromosome 13rd"/>
</dbReference>
<reference evidence="3" key="1">
    <citation type="submission" date="2024-06" db="EMBL/GenBank/DDBJ databases">
        <authorList>
            <person name="Ryan C."/>
        </authorList>
    </citation>
    <scope>NUCLEOTIDE SEQUENCE [LARGE SCALE GENOMIC DNA]</scope>
</reference>
<keyword evidence="3" id="KW-1185">Reference proteome</keyword>
<name>A0ABC8WPV7_9POAL</name>